<gene>
    <name evidence="1" type="ORF">TNCT_21491</name>
</gene>
<sequence length="73" mass="8805">MVSLRVHKFYSGQFYSGQTEKDLSDPRCRPPQWIPSHDNIRELWNTTERPLVSTFRYLRLLPGRKRISRSERN</sequence>
<comment type="caution">
    <text evidence="1">The sequence shown here is derived from an EMBL/GenBank/DDBJ whole genome shotgun (WGS) entry which is preliminary data.</text>
</comment>
<dbReference type="Proteomes" id="UP000887116">
    <property type="component" value="Unassembled WGS sequence"/>
</dbReference>
<evidence type="ECO:0000313" key="2">
    <source>
        <dbReference type="Proteomes" id="UP000887116"/>
    </source>
</evidence>
<proteinExistence type="predicted"/>
<dbReference type="AlphaFoldDB" id="A0A8X6J7P6"/>
<keyword evidence="2" id="KW-1185">Reference proteome</keyword>
<protein>
    <submittedName>
        <fullName evidence="1">Uncharacterized protein</fullName>
    </submittedName>
</protein>
<accession>A0A8X6J7P6</accession>
<reference evidence="1" key="1">
    <citation type="submission" date="2020-07" db="EMBL/GenBank/DDBJ databases">
        <title>Multicomponent nature underlies the extraordinary mechanical properties of spider dragline silk.</title>
        <authorList>
            <person name="Kono N."/>
            <person name="Nakamura H."/>
            <person name="Mori M."/>
            <person name="Yoshida Y."/>
            <person name="Ohtoshi R."/>
            <person name="Malay A.D."/>
            <person name="Moran D.A.P."/>
            <person name="Tomita M."/>
            <person name="Numata K."/>
            <person name="Arakawa K."/>
        </authorList>
    </citation>
    <scope>NUCLEOTIDE SEQUENCE</scope>
</reference>
<organism evidence="1 2">
    <name type="scientific">Trichonephila clavata</name>
    <name type="common">Joro spider</name>
    <name type="synonym">Nephila clavata</name>
    <dbReference type="NCBI Taxonomy" id="2740835"/>
    <lineage>
        <taxon>Eukaryota</taxon>
        <taxon>Metazoa</taxon>
        <taxon>Ecdysozoa</taxon>
        <taxon>Arthropoda</taxon>
        <taxon>Chelicerata</taxon>
        <taxon>Arachnida</taxon>
        <taxon>Araneae</taxon>
        <taxon>Araneomorphae</taxon>
        <taxon>Entelegynae</taxon>
        <taxon>Araneoidea</taxon>
        <taxon>Nephilidae</taxon>
        <taxon>Trichonephila</taxon>
    </lineage>
</organism>
<evidence type="ECO:0000313" key="1">
    <source>
        <dbReference type="EMBL" id="GFQ95370.1"/>
    </source>
</evidence>
<dbReference type="EMBL" id="BMAO01024441">
    <property type="protein sequence ID" value="GFQ95370.1"/>
    <property type="molecule type" value="Genomic_DNA"/>
</dbReference>
<name>A0A8X6J7P6_TRICU</name>